<dbReference type="AlphaFoldDB" id="A0A449I4R1"/>
<sequence length="113" mass="13182">MRNRSKAEAYPSVAEAIGRNYDRLRALCLQHHPGHEDIFHDTVVFVIHDKEALGCGDDEALIHHFLYRYRMIRFQAIQDTTRAKKVSYGEYMKFLANSEKMEQEREKGIGVPD</sequence>
<evidence type="ECO:0000313" key="1">
    <source>
        <dbReference type="EMBL" id="VFB14399.1"/>
    </source>
</evidence>
<reference evidence="1 2" key="1">
    <citation type="submission" date="2019-02" db="EMBL/GenBank/DDBJ databases">
        <authorList>
            <consortium name="Pathogen Informatics"/>
        </authorList>
    </citation>
    <scope>NUCLEOTIDE SEQUENCE [LARGE SCALE GENOMIC DNA]</scope>
    <source>
        <strain evidence="1 2">3012STDY7078512</strain>
    </source>
</reference>
<gene>
    <name evidence="1" type="ORF">NCTC7812_01951</name>
</gene>
<organism evidence="1 2">
    <name type="scientific">Prevotella heparinolytica</name>
    <dbReference type="NCBI Taxonomy" id="28113"/>
    <lineage>
        <taxon>Bacteria</taxon>
        <taxon>Pseudomonadati</taxon>
        <taxon>Bacteroidota</taxon>
        <taxon>Bacteroidia</taxon>
        <taxon>Bacteroidales</taxon>
        <taxon>Bacteroidaceae</taxon>
        <taxon>Bacteroides</taxon>
    </lineage>
</organism>
<protein>
    <submittedName>
        <fullName evidence="1">Uncharacterized protein</fullName>
    </submittedName>
</protein>
<evidence type="ECO:0000313" key="2">
    <source>
        <dbReference type="Proteomes" id="UP000396835"/>
    </source>
</evidence>
<dbReference type="EMBL" id="CAACYH010000004">
    <property type="protein sequence ID" value="VFB14399.1"/>
    <property type="molecule type" value="Genomic_DNA"/>
</dbReference>
<dbReference type="RefSeq" id="WP_207385628.1">
    <property type="nucleotide sequence ID" value="NZ_CAACYH010000004.1"/>
</dbReference>
<proteinExistence type="predicted"/>
<name>A0A449I4R1_9BACE</name>
<accession>A0A449I4R1</accession>
<dbReference type="Proteomes" id="UP000396835">
    <property type="component" value="Unassembled WGS sequence"/>
</dbReference>